<evidence type="ECO:0000256" key="1">
    <source>
        <dbReference type="ARBA" id="ARBA00010554"/>
    </source>
</evidence>
<name>A0ABW3HCZ8_9SPHN</name>
<dbReference type="Proteomes" id="UP001596977">
    <property type="component" value="Unassembled WGS sequence"/>
</dbReference>
<dbReference type="InterPro" id="IPR011322">
    <property type="entry name" value="N-reg_PII-like_a/b"/>
</dbReference>
<organism evidence="2 3">
    <name type="scientific">Sphingomonas canadensis</name>
    <dbReference type="NCBI Taxonomy" id="1219257"/>
    <lineage>
        <taxon>Bacteria</taxon>
        <taxon>Pseudomonadati</taxon>
        <taxon>Pseudomonadota</taxon>
        <taxon>Alphaproteobacteria</taxon>
        <taxon>Sphingomonadales</taxon>
        <taxon>Sphingomonadaceae</taxon>
        <taxon>Sphingomonas</taxon>
    </lineage>
</organism>
<reference evidence="3" key="1">
    <citation type="journal article" date="2019" name="Int. J. Syst. Evol. Microbiol.">
        <title>The Global Catalogue of Microorganisms (GCM) 10K type strain sequencing project: providing services to taxonomists for standard genome sequencing and annotation.</title>
        <authorList>
            <consortium name="The Broad Institute Genomics Platform"/>
            <consortium name="The Broad Institute Genome Sequencing Center for Infectious Disease"/>
            <person name="Wu L."/>
            <person name="Ma J."/>
        </authorList>
    </citation>
    <scope>NUCLEOTIDE SEQUENCE [LARGE SCALE GENOMIC DNA]</scope>
    <source>
        <strain evidence="3">CCUG 62982</strain>
    </source>
</reference>
<dbReference type="InterPro" id="IPR003793">
    <property type="entry name" value="UPF0166"/>
</dbReference>
<dbReference type="SUPFAM" id="SSF54913">
    <property type="entry name" value="GlnB-like"/>
    <property type="match status" value="1"/>
</dbReference>
<protein>
    <submittedName>
        <fullName evidence="2">DUF190 domain-containing protein</fullName>
    </submittedName>
</protein>
<gene>
    <name evidence="2" type="ORF">ACFQ1E_14260</name>
</gene>
<keyword evidence="3" id="KW-1185">Reference proteome</keyword>
<dbReference type="RefSeq" id="WP_264945207.1">
    <property type="nucleotide sequence ID" value="NZ_JAPDRA010000007.1"/>
</dbReference>
<dbReference type="Pfam" id="PF02641">
    <property type="entry name" value="DUF190"/>
    <property type="match status" value="1"/>
</dbReference>
<comment type="caution">
    <text evidence="2">The sequence shown here is derived from an EMBL/GenBank/DDBJ whole genome shotgun (WGS) entry which is preliminary data.</text>
</comment>
<accession>A0ABW3HCZ8</accession>
<dbReference type="InterPro" id="IPR015867">
    <property type="entry name" value="N-reg_PII/ATP_PRibTrfase_C"/>
</dbReference>
<evidence type="ECO:0000313" key="2">
    <source>
        <dbReference type="EMBL" id="MFD0947511.1"/>
    </source>
</evidence>
<dbReference type="EMBL" id="JBHTJG010000007">
    <property type="protein sequence ID" value="MFD0947511.1"/>
    <property type="molecule type" value="Genomic_DNA"/>
</dbReference>
<sequence length="115" mass="12477">MTMQNHRLLRIYTDEAAYFGDRKVLEVVASRARDAHLAGATILEALIGFGHSAHQHRRHVLESDRSVVIEIIDAEEKLRSFAATLSDVQGIGLITLEAVEVLGGNTALLTGTDAA</sequence>
<dbReference type="PANTHER" id="PTHR35983:SF1">
    <property type="entry name" value="UPF0166 PROTEIN TM_0021"/>
    <property type="match status" value="1"/>
</dbReference>
<evidence type="ECO:0000313" key="3">
    <source>
        <dbReference type="Proteomes" id="UP001596977"/>
    </source>
</evidence>
<comment type="similarity">
    <text evidence="1">Belongs to the UPF0166 family.</text>
</comment>
<proteinExistence type="inferred from homology"/>
<dbReference type="PANTHER" id="PTHR35983">
    <property type="entry name" value="UPF0166 PROTEIN TM_0021"/>
    <property type="match status" value="1"/>
</dbReference>
<dbReference type="Gene3D" id="3.30.70.120">
    <property type="match status" value="1"/>
</dbReference>